<dbReference type="PANTHER" id="PTHR11360">
    <property type="entry name" value="MONOCARBOXYLATE TRANSPORTER"/>
    <property type="match status" value="1"/>
</dbReference>
<accession>A0ABV1DFF3</accession>
<feature type="transmembrane region" description="Helical" evidence="6">
    <location>
        <begin position="215"/>
        <end position="235"/>
    </location>
</feature>
<evidence type="ECO:0000313" key="9">
    <source>
        <dbReference type="Proteomes" id="UP001454086"/>
    </source>
</evidence>
<feature type="transmembrane region" description="Helical" evidence="6">
    <location>
        <begin position="7"/>
        <end position="27"/>
    </location>
</feature>
<keyword evidence="4 6" id="KW-1133">Transmembrane helix</keyword>
<evidence type="ECO:0000256" key="2">
    <source>
        <dbReference type="ARBA" id="ARBA00022448"/>
    </source>
</evidence>
<feature type="transmembrane region" description="Helical" evidence="6">
    <location>
        <begin position="93"/>
        <end position="114"/>
    </location>
</feature>
<keyword evidence="5 6" id="KW-0472">Membrane</keyword>
<dbReference type="EMBL" id="JBBMFM010000272">
    <property type="protein sequence ID" value="MEQ2429100.1"/>
    <property type="molecule type" value="Genomic_DNA"/>
</dbReference>
<evidence type="ECO:0000256" key="4">
    <source>
        <dbReference type="ARBA" id="ARBA00022989"/>
    </source>
</evidence>
<dbReference type="RefSeq" id="WP_349119438.1">
    <property type="nucleotide sequence ID" value="NZ_JBBMFM010000272.1"/>
</dbReference>
<dbReference type="InterPro" id="IPR050327">
    <property type="entry name" value="Proton-linked_MCT"/>
</dbReference>
<feature type="transmembrane region" description="Helical" evidence="6">
    <location>
        <begin position="120"/>
        <end position="141"/>
    </location>
</feature>
<proteinExistence type="predicted"/>
<feature type="non-terminal residue" evidence="8">
    <location>
        <position position="1"/>
    </location>
</feature>
<evidence type="ECO:0000259" key="7">
    <source>
        <dbReference type="PROSITE" id="PS50850"/>
    </source>
</evidence>
<reference evidence="8 9" key="1">
    <citation type="submission" date="2024-03" db="EMBL/GenBank/DDBJ databases">
        <title>Human intestinal bacterial collection.</title>
        <authorList>
            <person name="Pauvert C."/>
            <person name="Hitch T.C.A."/>
            <person name="Clavel T."/>
        </authorList>
    </citation>
    <scope>NUCLEOTIDE SEQUENCE [LARGE SCALE GENOMIC DNA]</scope>
    <source>
        <strain evidence="8 9">CLA-SR-H021</strain>
    </source>
</reference>
<keyword evidence="9" id="KW-1185">Reference proteome</keyword>
<name>A0ABV1DFF3_9FIRM</name>
<evidence type="ECO:0000256" key="1">
    <source>
        <dbReference type="ARBA" id="ARBA00004651"/>
    </source>
</evidence>
<organism evidence="8 9">
    <name type="scientific">Enterocloster hominis</name>
    <name type="common">ex Hitch et al. 2024</name>
    <dbReference type="NCBI Taxonomy" id="1917870"/>
    <lineage>
        <taxon>Bacteria</taxon>
        <taxon>Bacillati</taxon>
        <taxon>Bacillota</taxon>
        <taxon>Clostridia</taxon>
        <taxon>Lachnospirales</taxon>
        <taxon>Lachnospiraceae</taxon>
        <taxon>Enterocloster</taxon>
    </lineage>
</organism>
<keyword evidence="2" id="KW-0813">Transport</keyword>
<dbReference type="Gene3D" id="1.20.1250.20">
    <property type="entry name" value="MFS general substrate transporter like domains"/>
    <property type="match status" value="1"/>
</dbReference>
<evidence type="ECO:0000256" key="6">
    <source>
        <dbReference type="SAM" id="Phobius"/>
    </source>
</evidence>
<evidence type="ECO:0000313" key="8">
    <source>
        <dbReference type="EMBL" id="MEQ2429100.1"/>
    </source>
</evidence>
<comment type="caution">
    <text evidence="8">The sequence shown here is derived from an EMBL/GenBank/DDBJ whole genome shotgun (WGS) entry which is preliminary data.</text>
</comment>
<dbReference type="Pfam" id="PF07690">
    <property type="entry name" value="MFS_1"/>
    <property type="match status" value="2"/>
</dbReference>
<feature type="domain" description="Major facilitator superfamily (MFS) profile" evidence="7">
    <location>
        <begin position="90"/>
        <end position="273"/>
    </location>
</feature>
<dbReference type="Proteomes" id="UP001454086">
    <property type="component" value="Unassembled WGS sequence"/>
</dbReference>
<dbReference type="PROSITE" id="PS50850">
    <property type="entry name" value="MFS"/>
    <property type="match status" value="1"/>
</dbReference>
<feature type="transmembrane region" description="Helical" evidence="6">
    <location>
        <begin position="247"/>
        <end position="267"/>
    </location>
</feature>
<dbReference type="InterPro" id="IPR020846">
    <property type="entry name" value="MFS_dom"/>
</dbReference>
<protein>
    <submittedName>
        <fullName evidence="8">MFS transporter</fullName>
    </submittedName>
</protein>
<dbReference type="SUPFAM" id="SSF103473">
    <property type="entry name" value="MFS general substrate transporter"/>
    <property type="match status" value="1"/>
</dbReference>
<feature type="transmembrane region" description="Helical" evidence="6">
    <location>
        <begin position="179"/>
        <end position="203"/>
    </location>
</feature>
<comment type="subcellular location">
    <subcellularLocation>
        <location evidence="1">Cell membrane</location>
        <topology evidence="1">Multi-pass membrane protein</topology>
    </subcellularLocation>
</comment>
<dbReference type="InterPro" id="IPR036259">
    <property type="entry name" value="MFS_trans_sf"/>
</dbReference>
<gene>
    <name evidence="8" type="ORF">WMQ36_29480</name>
</gene>
<evidence type="ECO:0000256" key="3">
    <source>
        <dbReference type="ARBA" id="ARBA00022692"/>
    </source>
</evidence>
<sequence>KGFASGLITGATGLSSLVVAPVANMLLERYNVSVAFRIVGAAFLLLMFCASLLTDTPEPGWAPEGCDAGGKTSGASTVKDFTWKEMFGDRRFYLIWLAFLGGCVSGLMLIGHASTIGKEVAGISSGEAALLVGIMAVANFLGRMLMGALSDKIGRYQTILISLAASTVGMVVLSQAKGFGIFVTALILLCVCFGGVLSVFPNIVSENFGLKNMGINYGIVFTAYGIAALIGPMTASAVKNSSGSYNMAFIIAGIFAAAAFVLVFVIYRMAKKK</sequence>
<dbReference type="InterPro" id="IPR011701">
    <property type="entry name" value="MFS"/>
</dbReference>
<evidence type="ECO:0000256" key="5">
    <source>
        <dbReference type="ARBA" id="ARBA00023136"/>
    </source>
</evidence>
<feature type="transmembrane region" description="Helical" evidence="6">
    <location>
        <begin position="33"/>
        <end position="53"/>
    </location>
</feature>
<keyword evidence="3 6" id="KW-0812">Transmembrane</keyword>
<dbReference type="PANTHER" id="PTHR11360:SF317">
    <property type="entry name" value="MAJOR FACILITATOR SUPERFAMILY (MFS) PROFILE DOMAIN-CONTAINING PROTEIN-RELATED"/>
    <property type="match status" value="1"/>
</dbReference>